<dbReference type="RefSeq" id="WP_043334239.1">
    <property type="nucleotide sequence ID" value="NZ_CANLSP010000001.1"/>
</dbReference>
<dbReference type="InterPro" id="IPR001626">
    <property type="entry name" value="ABC_TroCD"/>
</dbReference>
<feature type="transmembrane region" description="Helical" evidence="7">
    <location>
        <begin position="245"/>
        <end position="265"/>
    </location>
</feature>
<feature type="transmembrane region" description="Helical" evidence="7">
    <location>
        <begin position="12"/>
        <end position="33"/>
    </location>
</feature>
<dbReference type="GO" id="GO:0010043">
    <property type="term" value="P:response to zinc ion"/>
    <property type="evidence" value="ECO:0007669"/>
    <property type="project" value="TreeGrafter"/>
</dbReference>
<evidence type="ECO:0000256" key="1">
    <source>
        <dbReference type="ARBA" id="ARBA00004141"/>
    </source>
</evidence>
<dbReference type="InterPro" id="IPR037294">
    <property type="entry name" value="ABC_BtuC-like"/>
</dbReference>
<evidence type="ECO:0000313" key="10">
    <source>
        <dbReference type="Proteomes" id="UP001170481"/>
    </source>
</evidence>
<dbReference type="Gene3D" id="1.10.3470.10">
    <property type="entry name" value="ABC transporter involved in vitamin B12 uptake, BtuC"/>
    <property type="match status" value="1"/>
</dbReference>
<sequence length="274" mass="28621">MNFITALGSQDFLQNALFAGLLASLAAGLVGPYVVVRRIGYLAGGIAHTVLAGMGIAYFMGASPLVGAFISAILAALLIGYISLKGFDQEDTVIGALWAIGMATGILFISQTPGYKVDLMSYLFGNLLLVPADAIGTLAWMVGGLALVLLLVHRPLTAVIFDEEFARLRGVPVKTLYLLLLVMVAITVVLLLQAVGLIMVLALLSLPAALAGHHARSLGMMIVIASLAAMAFTTGGLALSWQFDLPAGATIVLVAGVAYLLSLIWRSARGGLRR</sequence>
<dbReference type="Proteomes" id="UP001229025">
    <property type="component" value="Unassembled WGS sequence"/>
</dbReference>
<reference evidence="8" key="4">
    <citation type="submission" date="2024-05" db="EMBL/GenBank/DDBJ databases">
        <title>Genome-based characterization of strain KMM 296 and proposal for reclassification of Cobetia litoralis and Cobetia pacifica, and emended description of the species Cobetia amphilecti and Cobetia marina.</title>
        <authorList>
            <person name="Balabanova L."/>
            <person name="Nedashkovskaya O."/>
        </authorList>
    </citation>
    <scope>NUCLEOTIDE SEQUENCE</scope>
    <source>
        <strain evidence="8">NRIC 0815</strain>
    </source>
</reference>
<evidence type="ECO:0000256" key="5">
    <source>
        <dbReference type="ARBA" id="ARBA00023136"/>
    </source>
</evidence>
<proteinExistence type="inferred from homology"/>
<feature type="transmembrane region" description="Helical" evidence="7">
    <location>
        <begin position="176"/>
        <end position="206"/>
    </location>
</feature>
<dbReference type="GO" id="GO:0055085">
    <property type="term" value="P:transmembrane transport"/>
    <property type="evidence" value="ECO:0007669"/>
    <property type="project" value="InterPro"/>
</dbReference>
<evidence type="ECO:0000256" key="3">
    <source>
        <dbReference type="ARBA" id="ARBA00022692"/>
    </source>
</evidence>
<feature type="transmembrane region" description="Helical" evidence="7">
    <location>
        <begin position="66"/>
        <end position="84"/>
    </location>
</feature>
<dbReference type="EMBL" id="JAUORK010000001">
    <property type="protein sequence ID" value="MDO6670661.1"/>
    <property type="molecule type" value="Genomic_DNA"/>
</dbReference>
<feature type="transmembrane region" description="Helical" evidence="7">
    <location>
        <begin position="96"/>
        <end position="115"/>
    </location>
</feature>
<dbReference type="GO" id="GO:0043190">
    <property type="term" value="C:ATP-binding cassette (ABC) transporter complex"/>
    <property type="evidence" value="ECO:0007669"/>
    <property type="project" value="InterPro"/>
</dbReference>
<dbReference type="Proteomes" id="UP001170481">
    <property type="component" value="Unassembled WGS sequence"/>
</dbReference>
<keyword evidence="6" id="KW-0813">Transport</keyword>
<reference evidence="9" key="2">
    <citation type="submission" date="2023-07" db="EMBL/GenBank/DDBJ databases">
        <title>Genome content predicts the carbon catabolic preferences of heterotrophic bacteria.</title>
        <authorList>
            <person name="Gralka M."/>
        </authorList>
    </citation>
    <scope>NUCLEOTIDE SEQUENCE</scope>
    <source>
        <strain evidence="9">C2R13</strain>
    </source>
</reference>
<evidence type="ECO:0000256" key="4">
    <source>
        <dbReference type="ARBA" id="ARBA00022989"/>
    </source>
</evidence>
<dbReference type="PANTHER" id="PTHR30477:SF18">
    <property type="entry name" value="METAL TRANSPORT SYSTEM MEMBRANE PROTEIN CT_417-RELATED"/>
    <property type="match status" value="1"/>
</dbReference>
<comment type="caution">
    <text evidence="9">The sequence shown here is derived from an EMBL/GenBank/DDBJ whole genome shotgun (WGS) entry which is preliminary data.</text>
</comment>
<organism evidence="9 10">
    <name type="scientific">Cobetia amphilecti</name>
    <dbReference type="NCBI Taxonomy" id="1055104"/>
    <lineage>
        <taxon>Bacteria</taxon>
        <taxon>Pseudomonadati</taxon>
        <taxon>Pseudomonadota</taxon>
        <taxon>Gammaproteobacteria</taxon>
        <taxon>Oceanospirillales</taxon>
        <taxon>Halomonadaceae</taxon>
        <taxon>Cobetia</taxon>
    </lineage>
</organism>
<comment type="similarity">
    <text evidence="2 6">Belongs to the ABC-3 integral membrane protein family.</text>
</comment>
<dbReference type="Pfam" id="PF00950">
    <property type="entry name" value="ABC-3"/>
    <property type="match status" value="1"/>
</dbReference>
<dbReference type="GeneID" id="97326419"/>
<keyword evidence="11" id="KW-1185">Reference proteome</keyword>
<feature type="transmembrane region" description="Helical" evidence="7">
    <location>
        <begin position="218"/>
        <end position="239"/>
    </location>
</feature>
<keyword evidence="3 6" id="KW-0812">Transmembrane</keyword>
<evidence type="ECO:0000256" key="2">
    <source>
        <dbReference type="ARBA" id="ARBA00008034"/>
    </source>
</evidence>
<evidence type="ECO:0000313" key="9">
    <source>
        <dbReference type="EMBL" id="MDO6670661.1"/>
    </source>
</evidence>
<accession>A0AAP4TXB9</accession>
<reference evidence="8 11" key="1">
    <citation type="submission" date="2023-04" db="EMBL/GenBank/DDBJ databases">
        <authorList>
            <person name="Otstavnykh N."/>
            <person name="Seitkalieva A."/>
            <person name="Bystritskaya E."/>
        </authorList>
    </citation>
    <scope>NUCLEOTIDE SEQUENCE [LARGE SCALE GENOMIC DNA]</scope>
    <source>
        <strain evidence="8 11">NRIC 0815</strain>
    </source>
</reference>
<comment type="subcellular location">
    <subcellularLocation>
        <location evidence="6">Cell membrane</location>
        <topology evidence="6">Multi-pass membrane protein</topology>
    </subcellularLocation>
    <subcellularLocation>
        <location evidence="1">Membrane</location>
        <topology evidence="1">Multi-pass membrane protein</topology>
    </subcellularLocation>
</comment>
<evidence type="ECO:0000256" key="6">
    <source>
        <dbReference type="RuleBase" id="RU003943"/>
    </source>
</evidence>
<reference evidence="11" key="3">
    <citation type="submission" date="2023-07" db="EMBL/GenBank/DDBJ databases">
        <title>Genome-based characterization of strain KMM 296 and proposal for reclassification of Cobetia litoralis and Cobetia pacifica, and emended description of the species Cobetia amphilecti and Cobetia marina.</title>
        <authorList>
            <person name="Balabanova L."/>
            <person name="Nedashkovskaya O."/>
        </authorList>
    </citation>
    <scope>NUCLEOTIDE SEQUENCE [LARGE SCALE GENOMIC DNA]</scope>
    <source>
        <strain evidence="11">NRIC 0815</strain>
    </source>
</reference>
<dbReference type="EMBL" id="JASCSA010000001">
    <property type="protein sequence ID" value="MDI5882816.1"/>
    <property type="molecule type" value="Genomic_DNA"/>
</dbReference>
<feature type="transmembrane region" description="Helical" evidence="7">
    <location>
        <begin position="127"/>
        <end position="152"/>
    </location>
</feature>
<gene>
    <name evidence="9" type="ORF">Q4535_00880</name>
    <name evidence="8" type="ORF">QLT01_00435</name>
</gene>
<dbReference type="AlphaFoldDB" id="A0AAP4TXB9"/>
<evidence type="ECO:0000313" key="8">
    <source>
        <dbReference type="EMBL" id="MDI5882816.1"/>
    </source>
</evidence>
<evidence type="ECO:0000256" key="7">
    <source>
        <dbReference type="SAM" id="Phobius"/>
    </source>
</evidence>
<keyword evidence="5 7" id="KW-0472">Membrane</keyword>
<feature type="transmembrane region" description="Helical" evidence="7">
    <location>
        <begin position="39"/>
        <end position="59"/>
    </location>
</feature>
<evidence type="ECO:0000313" key="11">
    <source>
        <dbReference type="Proteomes" id="UP001229025"/>
    </source>
</evidence>
<protein>
    <submittedName>
        <fullName evidence="9">Metal ABC transporter permease</fullName>
    </submittedName>
</protein>
<dbReference type="PANTHER" id="PTHR30477">
    <property type="entry name" value="ABC-TRANSPORTER METAL-BINDING PROTEIN"/>
    <property type="match status" value="1"/>
</dbReference>
<dbReference type="SUPFAM" id="SSF81345">
    <property type="entry name" value="ABC transporter involved in vitamin B12 uptake, BtuC"/>
    <property type="match status" value="1"/>
</dbReference>
<name>A0AAP4TXB9_9GAMM</name>
<keyword evidence="4 7" id="KW-1133">Transmembrane helix</keyword>